<keyword evidence="16" id="KW-0106">Calcium</keyword>
<feature type="binding site" evidence="16">
    <location>
        <position position="76"/>
    </location>
    <ligand>
        <name>Zn(2+)</name>
        <dbReference type="ChEBI" id="CHEBI:29105"/>
        <label>1</label>
        <note>catalytic</note>
    </ligand>
</feature>
<dbReference type="Proteomes" id="UP000605259">
    <property type="component" value="Unassembled WGS sequence"/>
</dbReference>
<feature type="binding site" evidence="16">
    <location>
        <position position="72"/>
    </location>
    <ligand>
        <name>Zn(2+)</name>
        <dbReference type="ChEBI" id="CHEBI:29105"/>
        <label>1</label>
        <note>catalytic</note>
    </ligand>
</feature>
<dbReference type="GO" id="GO:0008270">
    <property type="term" value="F:zinc ion binding"/>
    <property type="evidence" value="ECO:0007669"/>
    <property type="project" value="InterPro"/>
</dbReference>
<dbReference type="EMBL" id="BMFK01000001">
    <property type="protein sequence ID" value="GGE65086.1"/>
    <property type="molecule type" value="Genomic_DNA"/>
</dbReference>
<dbReference type="InterPro" id="IPR055132">
    <property type="entry name" value="RNase_J_b_CASP"/>
</dbReference>
<accession>A0A917EN34</accession>
<dbReference type="PANTHER" id="PTHR43694">
    <property type="entry name" value="RIBONUCLEASE J"/>
    <property type="match status" value="1"/>
</dbReference>
<organism evidence="18 19">
    <name type="scientific">Priestia taiwanensis</name>
    <dbReference type="NCBI Taxonomy" id="1347902"/>
    <lineage>
        <taxon>Bacteria</taxon>
        <taxon>Bacillati</taxon>
        <taxon>Bacillota</taxon>
        <taxon>Bacilli</taxon>
        <taxon>Bacillales</taxon>
        <taxon>Bacillaceae</taxon>
        <taxon>Priestia</taxon>
    </lineage>
</organism>
<dbReference type="GO" id="GO:0006397">
    <property type="term" value="P:mRNA processing"/>
    <property type="evidence" value="ECO:0007669"/>
    <property type="project" value="UniProtKB-ARBA"/>
</dbReference>
<name>A0A917EN34_9BACI</name>
<feature type="binding site" evidence="16">
    <location>
        <position position="140"/>
    </location>
    <ligand>
        <name>Zn(2+)</name>
        <dbReference type="ChEBI" id="CHEBI:29105"/>
        <label>1</label>
        <note>catalytic</note>
    </ligand>
</feature>
<dbReference type="PROSITE" id="PS01292">
    <property type="entry name" value="UPF0036"/>
    <property type="match status" value="1"/>
</dbReference>
<feature type="binding site" evidence="12 15">
    <location>
        <begin position="362"/>
        <end position="366"/>
    </location>
    <ligand>
        <name>substrate</name>
    </ligand>
</feature>
<comment type="function">
    <text evidence="12">An RNase that has 5'-3' exonuclease and possibly endonuclease activity. Involved in maturation of rRNA and in some organisms also mRNA maturation and/or decay.</text>
</comment>
<evidence type="ECO:0000259" key="17">
    <source>
        <dbReference type="SMART" id="SM00849"/>
    </source>
</evidence>
<comment type="subunit">
    <text evidence="11">Unclear whether it forms homodimers or belongs to a larger complex. According to probably does not form homodimers, while shows homodimer formation. Both reports show RNase J1 and J2 interaction, probably as a heterotetramer shows it is a component of a possible RNA degradosome complex composed of rny, rnjA, rnjB, pnp, pfkA and eno, while finds no evidence of an RNA degradosome complex.</text>
</comment>
<sequence length="553" mass="61116">MKTAENIRVFALGGVGEIGKNMYVIEIDEDIFIIDAGIMFPDEEMFGIDLVLPDITYLVENKERVKGLFLTHGHEDHIGGVPYLIQQVQVPIYGTKLTLGLVEDKLSQVGVLSKANLQVIDADSIMMFDKASVSFFKTTHSIPDSVGVSIHTSQGALVCTGDFKFDQTPIDDQDADLYKMATLGKEGVLCLLSDSTNAEKQGFTKSERIVGAEIQKVFAKAEGRVIVASFASNIHRLQQVLDAAYLHNRKVAIVGRSMVRVIDIAQTLGYLRIPDDLLISIMDVDHYPERDITILSTGSQGEPLAALSRMAKGMHKQVTIKKGDTVIISATPIPGNELSIAKTVNLLCRSGADVIYGRNNIHVSGHGCQEELKLMIQLMKPAYLLPVHGEYRMQKAHAKLAEEMGMESDRIVVLDKGESIEFTNKVGKRGPKIHTGNMLIDGAGVGDIGAIVLRDRKLLSQHGIFIVIVTLSKEKKCIVAGPEIISRGFVYVREAEEMMNHAAKLVRETIEQSLGENQRDWGTLKGNVRDVLYQYLFEQTKRKPMILPIFMEV</sequence>
<dbReference type="SMART" id="SM00849">
    <property type="entry name" value="Lactamase_B"/>
    <property type="match status" value="1"/>
</dbReference>
<keyword evidence="6 12" id="KW-0255">Endonuclease</keyword>
<comment type="cofactor">
    <cofactor evidence="13 16">
        <name>Zn(2+)</name>
        <dbReference type="ChEBI" id="CHEBI:29105"/>
    </cofactor>
    <text evidence="13 16">Binds 2 Zn(2+) ions per subunit. It is not clear if Zn(2+) or Mg(2+) is physiologically important.</text>
</comment>
<reference evidence="18" key="1">
    <citation type="journal article" date="2014" name="Int. J. Syst. Evol. Microbiol.">
        <title>Complete genome sequence of Corynebacterium casei LMG S-19264T (=DSM 44701T), isolated from a smear-ripened cheese.</title>
        <authorList>
            <consortium name="US DOE Joint Genome Institute (JGI-PGF)"/>
            <person name="Walter F."/>
            <person name="Albersmeier A."/>
            <person name="Kalinowski J."/>
            <person name="Ruckert C."/>
        </authorList>
    </citation>
    <scope>NUCLEOTIDE SEQUENCE</scope>
    <source>
        <strain evidence="18">CGMCC 1.12698</strain>
    </source>
</reference>
<evidence type="ECO:0000256" key="6">
    <source>
        <dbReference type="ARBA" id="ARBA00022759"/>
    </source>
</evidence>
<dbReference type="InterPro" id="IPR001279">
    <property type="entry name" value="Metallo-B-lactamas"/>
</dbReference>
<evidence type="ECO:0000256" key="3">
    <source>
        <dbReference type="ARBA" id="ARBA00022552"/>
    </source>
</evidence>
<dbReference type="InterPro" id="IPR011108">
    <property type="entry name" value="RMMBL"/>
</dbReference>
<feature type="binding site" evidence="16">
    <location>
        <position position="441"/>
    </location>
    <ligand>
        <name>Ca(2+)</name>
        <dbReference type="ChEBI" id="CHEBI:29108"/>
    </ligand>
</feature>
<evidence type="ECO:0000256" key="7">
    <source>
        <dbReference type="ARBA" id="ARBA00022801"/>
    </source>
</evidence>
<evidence type="ECO:0000256" key="8">
    <source>
        <dbReference type="ARBA" id="ARBA00022833"/>
    </source>
</evidence>
<keyword evidence="4 12" id="KW-0540">Nuclease</keyword>
<dbReference type="Gene3D" id="3.60.15.10">
    <property type="entry name" value="Ribonuclease Z/Hydroxyacylglutathione hydrolase-like"/>
    <property type="match status" value="1"/>
</dbReference>
<keyword evidence="8 16" id="KW-0862">Zinc</keyword>
<protein>
    <recommendedName>
        <fullName evidence="12 13">Ribonuclease J</fullName>
        <shortName evidence="12">RNase J</shortName>
        <ecNumber evidence="12 13">3.1.-.-</ecNumber>
    </recommendedName>
</protein>
<evidence type="ECO:0000256" key="1">
    <source>
        <dbReference type="ARBA" id="ARBA00004496"/>
    </source>
</evidence>
<keyword evidence="3 12" id="KW-0698">rRNA processing</keyword>
<dbReference type="Pfam" id="PF07521">
    <property type="entry name" value="RMMBL"/>
    <property type="match status" value="1"/>
</dbReference>
<reference evidence="18" key="2">
    <citation type="submission" date="2020-09" db="EMBL/GenBank/DDBJ databases">
        <authorList>
            <person name="Sun Q."/>
            <person name="Zhou Y."/>
        </authorList>
    </citation>
    <scope>NUCLEOTIDE SEQUENCE</scope>
    <source>
        <strain evidence="18">CGMCC 1.12698</strain>
    </source>
</reference>
<dbReference type="Gene3D" id="3.10.20.580">
    <property type="match status" value="1"/>
</dbReference>
<evidence type="ECO:0000256" key="4">
    <source>
        <dbReference type="ARBA" id="ARBA00022722"/>
    </source>
</evidence>
<dbReference type="Pfam" id="PF17770">
    <property type="entry name" value="RNase_J_C"/>
    <property type="match status" value="1"/>
</dbReference>
<dbReference type="InterPro" id="IPR041636">
    <property type="entry name" value="RNase_J_C"/>
</dbReference>
<comment type="subcellular location">
    <subcellularLocation>
        <location evidence="1 12 13">Cytoplasm</location>
    </subcellularLocation>
</comment>
<evidence type="ECO:0000256" key="13">
    <source>
        <dbReference type="PIRNR" id="PIRNR004803"/>
    </source>
</evidence>
<dbReference type="InterPro" id="IPR042173">
    <property type="entry name" value="RNase_J_2"/>
</dbReference>
<comment type="caution">
    <text evidence="18">The sequence shown here is derived from an EMBL/GenBank/DDBJ whole genome shotgun (WGS) entry which is preliminary data.</text>
</comment>
<evidence type="ECO:0000256" key="5">
    <source>
        <dbReference type="ARBA" id="ARBA00022723"/>
    </source>
</evidence>
<keyword evidence="5 13" id="KW-0479">Metal-binding</keyword>
<feature type="binding site" evidence="16">
    <location>
        <position position="162"/>
    </location>
    <ligand>
        <name>Zn(2+)</name>
        <dbReference type="ChEBI" id="CHEBI:29105"/>
        <label>1</label>
        <note>catalytic</note>
    </ligand>
</feature>
<dbReference type="EC" id="3.1.-.-" evidence="12 13"/>
<dbReference type="GO" id="GO:0006364">
    <property type="term" value="P:rRNA processing"/>
    <property type="evidence" value="ECO:0007669"/>
    <property type="project" value="UniProtKB-UniRule"/>
</dbReference>
<dbReference type="CDD" id="cd07714">
    <property type="entry name" value="RNaseJ_MBL-fold"/>
    <property type="match status" value="1"/>
</dbReference>
<feature type="binding site" evidence="16">
    <location>
        <position position="47"/>
    </location>
    <ligand>
        <name>Ca(2+)</name>
        <dbReference type="ChEBI" id="CHEBI:29108"/>
    </ligand>
</feature>
<dbReference type="SUPFAM" id="SSF56281">
    <property type="entry name" value="Metallo-hydrolase/oxidoreductase"/>
    <property type="match status" value="1"/>
</dbReference>
<keyword evidence="19" id="KW-1185">Reference proteome</keyword>
<comment type="cofactor">
    <cofactor evidence="16">
        <name>Ca(2+)</name>
        <dbReference type="ChEBI" id="CHEBI:29108"/>
    </cofactor>
    <text evidence="16">Binds 1 Ca(2+) cation per subunit. Seen in 1 crystal structure, it is not clear if it is physiologically important.</text>
</comment>
<evidence type="ECO:0000256" key="2">
    <source>
        <dbReference type="ARBA" id="ARBA00022490"/>
    </source>
</evidence>
<dbReference type="RefSeq" id="WP_188387668.1">
    <property type="nucleotide sequence ID" value="NZ_BMFK01000001.1"/>
</dbReference>
<dbReference type="PANTHER" id="PTHR43694:SF4">
    <property type="entry name" value="RIBONUCLEASE J 2"/>
    <property type="match status" value="1"/>
</dbReference>
<dbReference type="InterPro" id="IPR001587">
    <property type="entry name" value="RNase_J_CS"/>
</dbReference>
<keyword evidence="2 12" id="KW-0963">Cytoplasm</keyword>
<feature type="binding site" evidence="16">
    <location>
        <position position="388"/>
    </location>
    <ligand>
        <name>Zn(2+)</name>
        <dbReference type="ChEBI" id="CHEBI:29105"/>
        <label>1</label>
        <note>catalytic</note>
    </ligand>
</feature>
<dbReference type="NCBIfam" id="TIGR00649">
    <property type="entry name" value="MG423"/>
    <property type="match status" value="1"/>
</dbReference>
<feature type="active site" description="Proton acceptor" evidence="14">
    <location>
        <position position="366"/>
    </location>
</feature>
<proteinExistence type="inferred from homology"/>
<evidence type="ECO:0000256" key="12">
    <source>
        <dbReference type="HAMAP-Rule" id="MF_01491"/>
    </source>
</evidence>
<keyword evidence="7 12" id="KW-0378">Hydrolase</keyword>
<keyword evidence="10 12" id="KW-0694">RNA-binding</keyword>
<dbReference type="Pfam" id="PF22505">
    <property type="entry name" value="RNase_J_b_CASP"/>
    <property type="match status" value="1"/>
</dbReference>
<evidence type="ECO:0000313" key="19">
    <source>
        <dbReference type="Proteomes" id="UP000605259"/>
    </source>
</evidence>
<evidence type="ECO:0000256" key="15">
    <source>
        <dbReference type="PIRSR" id="PIRSR004803-2"/>
    </source>
</evidence>
<evidence type="ECO:0000256" key="10">
    <source>
        <dbReference type="ARBA" id="ARBA00022884"/>
    </source>
</evidence>
<feature type="domain" description="Metallo-beta-lactamase" evidence="17">
    <location>
        <begin position="19"/>
        <end position="214"/>
    </location>
</feature>
<dbReference type="GO" id="GO:0003723">
    <property type="term" value="F:RNA binding"/>
    <property type="evidence" value="ECO:0007669"/>
    <property type="project" value="UniProtKB-UniRule"/>
</dbReference>
<dbReference type="GO" id="GO:0004521">
    <property type="term" value="F:RNA endonuclease activity"/>
    <property type="evidence" value="ECO:0007669"/>
    <property type="project" value="UniProtKB-UniRule"/>
</dbReference>
<dbReference type="PIRSF" id="PIRSF004803">
    <property type="entry name" value="RnjA"/>
    <property type="match status" value="1"/>
</dbReference>
<dbReference type="AlphaFoldDB" id="A0A917EN34"/>
<dbReference type="HAMAP" id="MF_01491">
    <property type="entry name" value="RNase_J_bact"/>
    <property type="match status" value="1"/>
</dbReference>
<gene>
    <name evidence="12 18" type="primary">rnj</name>
    <name evidence="18" type="ORF">GCM10007140_14120</name>
</gene>
<dbReference type="Pfam" id="PF00753">
    <property type="entry name" value="Lactamase_B"/>
    <property type="match status" value="1"/>
</dbReference>
<dbReference type="InterPro" id="IPR004613">
    <property type="entry name" value="RNase_J"/>
</dbReference>
<feature type="binding site" evidence="16">
    <location>
        <position position="49"/>
    </location>
    <ligand>
        <name>Ca(2+)</name>
        <dbReference type="ChEBI" id="CHEBI:29108"/>
    </ligand>
</feature>
<feature type="binding site" evidence="16">
    <location>
        <position position="74"/>
    </location>
    <ligand>
        <name>Zn(2+)</name>
        <dbReference type="ChEBI" id="CHEBI:29105"/>
        <label>1</label>
        <note>catalytic</note>
    </ligand>
</feature>
<dbReference type="GO" id="GO:0005737">
    <property type="term" value="C:cytoplasm"/>
    <property type="evidence" value="ECO:0007669"/>
    <property type="project" value="UniProtKB-SubCell"/>
</dbReference>
<comment type="similarity">
    <text evidence="12 13">Belongs to the metallo-beta-lactamase superfamily. RNA-metabolizing metallo-beta-lactamase-like family. Bacterial RNase J subfamily.</text>
</comment>
<dbReference type="FunFam" id="3.10.20.580:FF:000001">
    <property type="entry name" value="Ribonuclease J"/>
    <property type="match status" value="1"/>
</dbReference>
<dbReference type="InterPro" id="IPR036866">
    <property type="entry name" value="RibonucZ/Hydroxyglut_hydro"/>
</dbReference>
<dbReference type="Gene3D" id="3.40.50.10710">
    <property type="entry name" value="Metallo-hydrolase/oxidoreductase"/>
    <property type="match status" value="1"/>
</dbReference>
<evidence type="ECO:0000256" key="11">
    <source>
        <dbReference type="ARBA" id="ARBA00065702"/>
    </source>
</evidence>
<evidence type="ECO:0000313" key="18">
    <source>
        <dbReference type="EMBL" id="GGE65086.1"/>
    </source>
</evidence>
<feature type="binding site" evidence="15">
    <location>
        <begin position="231"/>
        <end position="233"/>
    </location>
    <ligand>
        <name>substrate</name>
    </ligand>
</feature>
<comment type="subunit">
    <text evidence="12">Homodimer, may be a subunit of the RNA degradosome.</text>
</comment>
<dbReference type="InterPro" id="IPR030854">
    <property type="entry name" value="RNase_J_bac"/>
</dbReference>
<feature type="binding site" evidence="16">
    <location>
        <position position="77"/>
    </location>
    <ligand>
        <name>Zn(2+)</name>
        <dbReference type="ChEBI" id="CHEBI:29105"/>
        <label>1</label>
        <note>catalytic</note>
    </ligand>
</feature>
<evidence type="ECO:0000256" key="9">
    <source>
        <dbReference type="ARBA" id="ARBA00022839"/>
    </source>
</evidence>
<feature type="active site" description="Proton donor" evidence="14">
    <location>
        <position position="194"/>
    </location>
</feature>
<dbReference type="GO" id="GO:0004534">
    <property type="term" value="F:5'-3' RNA exonuclease activity"/>
    <property type="evidence" value="ECO:0007669"/>
    <property type="project" value="UniProtKB-UniRule"/>
</dbReference>
<evidence type="ECO:0000256" key="14">
    <source>
        <dbReference type="PIRSR" id="PIRSR004803-1"/>
    </source>
</evidence>
<evidence type="ECO:0000256" key="16">
    <source>
        <dbReference type="PIRSR" id="PIRSR004803-3"/>
    </source>
</evidence>
<keyword evidence="9 12" id="KW-0269">Exonuclease</keyword>